<dbReference type="Pfam" id="PF00078">
    <property type="entry name" value="RVT_1"/>
    <property type="match status" value="1"/>
</dbReference>
<accession>A0A392M107</accession>
<dbReference type="PANTHER" id="PTHR31635:SF196">
    <property type="entry name" value="REVERSE TRANSCRIPTASE DOMAIN-CONTAINING PROTEIN-RELATED"/>
    <property type="match status" value="1"/>
</dbReference>
<feature type="non-terminal residue" evidence="3">
    <location>
        <position position="724"/>
    </location>
</feature>
<dbReference type="SUPFAM" id="SSF56219">
    <property type="entry name" value="DNase I-like"/>
    <property type="match status" value="1"/>
</dbReference>
<dbReference type="InterPro" id="IPR000477">
    <property type="entry name" value="RT_dom"/>
</dbReference>
<dbReference type="EMBL" id="LXQA010001698">
    <property type="protein sequence ID" value="MCH80961.1"/>
    <property type="molecule type" value="Genomic_DNA"/>
</dbReference>
<feature type="region of interest" description="Disordered" evidence="1">
    <location>
        <begin position="1"/>
        <end position="26"/>
    </location>
</feature>
<dbReference type="AlphaFoldDB" id="A0A392M107"/>
<dbReference type="Proteomes" id="UP000265520">
    <property type="component" value="Unassembled WGS sequence"/>
</dbReference>
<dbReference type="PANTHER" id="PTHR31635">
    <property type="entry name" value="REVERSE TRANSCRIPTASE DOMAIN-CONTAINING PROTEIN-RELATED"/>
    <property type="match status" value="1"/>
</dbReference>
<feature type="compositionally biased region" description="Basic residues" evidence="1">
    <location>
        <begin position="12"/>
        <end position="23"/>
    </location>
</feature>
<dbReference type="SUPFAM" id="SSF56672">
    <property type="entry name" value="DNA/RNA polymerases"/>
    <property type="match status" value="1"/>
</dbReference>
<evidence type="ECO:0000313" key="4">
    <source>
        <dbReference type="Proteomes" id="UP000265520"/>
    </source>
</evidence>
<evidence type="ECO:0000259" key="2">
    <source>
        <dbReference type="PROSITE" id="PS50878"/>
    </source>
</evidence>
<reference evidence="3 4" key="1">
    <citation type="journal article" date="2018" name="Front. Plant Sci.">
        <title>Red Clover (Trifolium pratense) and Zigzag Clover (T. medium) - A Picture of Genomic Similarities and Differences.</title>
        <authorList>
            <person name="Dluhosova J."/>
            <person name="Istvanek J."/>
            <person name="Nedelnik J."/>
            <person name="Repkova J."/>
        </authorList>
    </citation>
    <scope>NUCLEOTIDE SEQUENCE [LARGE SCALE GENOMIC DNA]</scope>
    <source>
        <strain evidence="4">cv. 10/8</strain>
        <tissue evidence="3">Leaf</tissue>
    </source>
</reference>
<evidence type="ECO:0000313" key="3">
    <source>
        <dbReference type="EMBL" id="MCH80961.1"/>
    </source>
</evidence>
<proteinExistence type="predicted"/>
<comment type="caution">
    <text evidence="3">The sequence shown here is derived from an EMBL/GenBank/DDBJ whole genome shotgun (WGS) entry which is preliminary data.</text>
</comment>
<organism evidence="3 4">
    <name type="scientific">Trifolium medium</name>
    <dbReference type="NCBI Taxonomy" id="97028"/>
    <lineage>
        <taxon>Eukaryota</taxon>
        <taxon>Viridiplantae</taxon>
        <taxon>Streptophyta</taxon>
        <taxon>Embryophyta</taxon>
        <taxon>Tracheophyta</taxon>
        <taxon>Spermatophyta</taxon>
        <taxon>Magnoliopsida</taxon>
        <taxon>eudicotyledons</taxon>
        <taxon>Gunneridae</taxon>
        <taxon>Pentapetalae</taxon>
        <taxon>rosids</taxon>
        <taxon>fabids</taxon>
        <taxon>Fabales</taxon>
        <taxon>Fabaceae</taxon>
        <taxon>Papilionoideae</taxon>
        <taxon>50 kb inversion clade</taxon>
        <taxon>NPAAA clade</taxon>
        <taxon>Hologalegina</taxon>
        <taxon>IRL clade</taxon>
        <taxon>Trifolieae</taxon>
        <taxon>Trifolium</taxon>
    </lineage>
</organism>
<name>A0A392M107_9FABA</name>
<protein>
    <recommendedName>
        <fullName evidence="2">Reverse transcriptase domain-containing protein</fullName>
    </recommendedName>
</protein>
<feature type="domain" description="Reverse transcriptase" evidence="2">
    <location>
        <begin position="501"/>
        <end position="724"/>
    </location>
</feature>
<sequence>MGGSGGDGPWKVVHKQRRNKKTGPAKNAALVEEKGNNIPVIHNEAPTSNNSAEKISGSRFIALSENDMEINEEDMVREGMNCGSVGSAKKVEVNHEKVHKDQKLATRGGGSSKGKTGYCKQYISMYKPALLVLVETRCDPLSLERTFKLLGYDGLVASEAHGYAGGIAVAWQKQYITIDVCVKNFQFLHLKVCYLSGDFNDITSMEEKKGGVSASIRRCNKFRERISACNLLDLGAMGPKFTWRGPIYHGGQRIYERLDRALCNEKWRLSFPDGYVKVLTRVSFSDHHPILIDPMGASFIRKGISRWKLQTFDQVMIKKKEIMSRLAGIQNSIYQGNNSGGLKRLEYKLQAELNTILKKEELMWFQRSRAKWLIDGDRNTRYYHLKTVSRRRRNNILMLKNEHGERVEEIENLKEMVNQFYQKLFSNTHAWREWFQTEITFPALDSDMMMKLAAPFTNDEVRNALFAMQPWKAPGPDGFPAGFYQKAWATVGSSVCNFVCGVWNNPSAVSSVNQTDICLIPKVDNPEYVTQFRPISLCNTIYKLVSKVIVERLKECIPKLVSPFQTGFVPGRIIHENIIVAKEMVHSMHKMKGRKGAFAIKVDLSKAYDKLSWEFIWRVLCEINLPSNLVNIIMHSVTSVETNVKWNGARSEYFRPQRGIRQGDPISPYLFVLCMDKLSHLILHEVNRGKWCGIKAGRNGPMVSHLMFADDLLLFGEANELQMH</sequence>
<dbReference type="InterPro" id="IPR036691">
    <property type="entry name" value="Endo/exonu/phosph_ase_sf"/>
</dbReference>
<dbReference type="CDD" id="cd01650">
    <property type="entry name" value="RT_nLTR_like"/>
    <property type="match status" value="1"/>
</dbReference>
<dbReference type="PROSITE" id="PS50878">
    <property type="entry name" value="RT_POL"/>
    <property type="match status" value="1"/>
</dbReference>
<gene>
    <name evidence="3" type="ORF">A2U01_0001739</name>
</gene>
<keyword evidence="4" id="KW-1185">Reference proteome</keyword>
<evidence type="ECO:0000256" key="1">
    <source>
        <dbReference type="SAM" id="MobiDB-lite"/>
    </source>
</evidence>
<dbReference type="InterPro" id="IPR043502">
    <property type="entry name" value="DNA/RNA_pol_sf"/>
</dbReference>
<dbReference type="Gene3D" id="3.60.10.10">
    <property type="entry name" value="Endonuclease/exonuclease/phosphatase"/>
    <property type="match status" value="1"/>
</dbReference>